<keyword evidence="4" id="KW-1185">Reference proteome</keyword>
<comment type="similarity">
    <text evidence="1">Belongs to the PC-esterase family. TBL subfamily.</text>
</comment>
<organism evidence="3 4">
    <name type="scientific">Quillaja saponaria</name>
    <name type="common">Soap bark tree</name>
    <dbReference type="NCBI Taxonomy" id="32244"/>
    <lineage>
        <taxon>Eukaryota</taxon>
        <taxon>Viridiplantae</taxon>
        <taxon>Streptophyta</taxon>
        <taxon>Embryophyta</taxon>
        <taxon>Tracheophyta</taxon>
        <taxon>Spermatophyta</taxon>
        <taxon>Magnoliopsida</taxon>
        <taxon>eudicotyledons</taxon>
        <taxon>Gunneridae</taxon>
        <taxon>Pentapetalae</taxon>
        <taxon>rosids</taxon>
        <taxon>fabids</taxon>
        <taxon>Fabales</taxon>
        <taxon>Quillajaceae</taxon>
        <taxon>Quillaja</taxon>
    </lineage>
</organism>
<feature type="domain" description="Trichome birefringence-like C-terminal" evidence="2">
    <location>
        <begin position="16"/>
        <end position="69"/>
    </location>
</feature>
<dbReference type="GO" id="GO:0005794">
    <property type="term" value="C:Golgi apparatus"/>
    <property type="evidence" value="ECO:0007669"/>
    <property type="project" value="TreeGrafter"/>
</dbReference>
<proteinExistence type="inferred from homology"/>
<reference evidence="3" key="1">
    <citation type="journal article" date="2023" name="Science">
        <title>Elucidation of the pathway for biosynthesis of saponin adjuvants from the soapbark tree.</title>
        <authorList>
            <person name="Reed J."/>
            <person name="Orme A."/>
            <person name="El-Demerdash A."/>
            <person name="Owen C."/>
            <person name="Martin L.B.B."/>
            <person name="Misra R.C."/>
            <person name="Kikuchi S."/>
            <person name="Rejzek M."/>
            <person name="Martin A.C."/>
            <person name="Harkess A."/>
            <person name="Leebens-Mack J."/>
            <person name="Louveau T."/>
            <person name="Stephenson M.J."/>
            <person name="Osbourn A."/>
        </authorList>
    </citation>
    <scope>NUCLEOTIDE SEQUENCE</scope>
    <source>
        <strain evidence="3">S10</strain>
    </source>
</reference>
<dbReference type="PANTHER" id="PTHR32285:SF23">
    <property type="entry name" value="PROTEIN TRICHOME BIREFRINGENCE-LIKE 12"/>
    <property type="match status" value="1"/>
</dbReference>
<dbReference type="PANTHER" id="PTHR32285">
    <property type="entry name" value="PROTEIN TRICHOME BIREFRINGENCE-LIKE 9-RELATED"/>
    <property type="match status" value="1"/>
</dbReference>
<name>A0AAD7P9L9_QUISA</name>
<dbReference type="Pfam" id="PF13839">
    <property type="entry name" value="PC-Esterase"/>
    <property type="match status" value="1"/>
</dbReference>
<dbReference type="GO" id="GO:0016413">
    <property type="term" value="F:O-acetyltransferase activity"/>
    <property type="evidence" value="ECO:0007669"/>
    <property type="project" value="InterPro"/>
</dbReference>
<accession>A0AAD7P9L9</accession>
<evidence type="ECO:0000313" key="4">
    <source>
        <dbReference type="Proteomes" id="UP001163823"/>
    </source>
</evidence>
<sequence>MNKEARRLNLLIEVALQGTEIQLLDLTHLSEFCADAHPAIWLGKKDAVAIWGEDCMHWCMPRVPDTWVDNFSELIRNSLERGGVPRYENLIDEGKTHITVTTLM</sequence>
<gene>
    <name evidence="3" type="ORF">O6P43_031696</name>
</gene>
<dbReference type="EMBL" id="JARAOO010000013">
    <property type="protein sequence ID" value="KAJ7946815.1"/>
    <property type="molecule type" value="Genomic_DNA"/>
</dbReference>
<dbReference type="KEGG" id="qsa:O6P43_031696"/>
<evidence type="ECO:0000256" key="1">
    <source>
        <dbReference type="ARBA" id="ARBA00007727"/>
    </source>
</evidence>
<protein>
    <submittedName>
        <fullName evidence="3">Protein trichome birefringence-like</fullName>
    </submittedName>
</protein>
<dbReference type="InterPro" id="IPR026057">
    <property type="entry name" value="TBL_C"/>
</dbReference>
<comment type="caution">
    <text evidence="3">The sequence shown here is derived from an EMBL/GenBank/DDBJ whole genome shotgun (WGS) entry which is preliminary data.</text>
</comment>
<evidence type="ECO:0000313" key="3">
    <source>
        <dbReference type="EMBL" id="KAJ7946815.1"/>
    </source>
</evidence>
<evidence type="ECO:0000259" key="2">
    <source>
        <dbReference type="Pfam" id="PF13839"/>
    </source>
</evidence>
<dbReference type="InterPro" id="IPR029962">
    <property type="entry name" value="TBL"/>
</dbReference>
<dbReference type="Proteomes" id="UP001163823">
    <property type="component" value="Chromosome 13"/>
</dbReference>
<dbReference type="AlphaFoldDB" id="A0AAD7P9L9"/>